<comment type="caution">
    <text evidence="1">The sequence shown here is derived from an EMBL/GenBank/DDBJ whole genome shotgun (WGS) entry which is preliminary data.</text>
</comment>
<proteinExistence type="predicted"/>
<reference evidence="1 2" key="1">
    <citation type="journal article" date="2014" name="Am. J. Bot.">
        <title>Genome assembly and annotation for red clover (Trifolium pratense; Fabaceae).</title>
        <authorList>
            <person name="Istvanek J."/>
            <person name="Jaros M."/>
            <person name="Krenek A."/>
            <person name="Repkova J."/>
        </authorList>
    </citation>
    <scope>NUCLEOTIDE SEQUENCE [LARGE SCALE GENOMIC DNA]</scope>
    <source>
        <strain evidence="2">cv. Tatra</strain>
        <tissue evidence="1">Young leaves</tissue>
    </source>
</reference>
<protein>
    <submittedName>
        <fullName evidence="1">Uncharacterized protein</fullName>
    </submittedName>
</protein>
<organism evidence="1 2">
    <name type="scientific">Trifolium pratense</name>
    <name type="common">Red clover</name>
    <dbReference type="NCBI Taxonomy" id="57577"/>
    <lineage>
        <taxon>Eukaryota</taxon>
        <taxon>Viridiplantae</taxon>
        <taxon>Streptophyta</taxon>
        <taxon>Embryophyta</taxon>
        <taxon>Tracheophyta</taxon>
        <taxon>Spermatophyta</taxon>
        <taxon>Magnoliopsida</taxon>
        <taxon>eudicotyledons</taxon>
        <taxon>Gunneridae</taxon>
        <taxon>Pentapetalae</taxon>
        <taxon>rosids</taxon>
        <taxon>fabids</taxon>
        <taxon>Fabales</taxon>
        <taxon>Fabaceae</taxon>
        <taxon>Papilionoideae</taxon>
        <taxon>50 kb inversion clade</taxon>
        <taxon>NPAAA clade</taxon>
        <taxon>Hologalegina</taxon>
        <taxon>IRL clade</taxon>
        <taxon>Trifolieae</taxon>
        <taxon>Trifolium</taxon>
    </lineage>
</organism>
<dbReference type="EMBL" id="ASHM01032976">
    <property type="protein sequence ID" value="PNX77809.1"/>
    <property type="molecule type" value="Genomic_DNA"/>
</dbReference>
<dbReference type="Proteomes" id="UP000236291">
    <property type="component" value="Unassembled WGS sequence"/>
</dbReference>
<evidence type="ECO:0000313" key="2">
    <source>
        <dbReference type="Proteomes" id="UP000236291"/>
    </source>
</evidence>
<dbReference type="AlphaFoldDB" id="A0A2K3LGZ8"/>
<gene>
    <name evidence="1" type="ORF">L195_g033780</name>
</gene>
<name>A0A2K3LGZ8_TRIPR</name>
<reference evidence="1 2" key="2">
    <citation type="journal article" date="2017" name="Front. Plant Sci.">
        <title>Gene Classification and Mining of Molecular Markers Useful in Red Clover (Trifolium pratense) Breeding.</title>
        <authorList>
            <person name="Istvanek J."/>
            <person name="Dluhosova J."/>
            <person name="Dluhos P."/>
            <person name="Patkova L."/>
            <person name="Nedelnik J."/>
            <person name="Repkova J."/>
        </authorList>
    </citation>
    <scope>NUCLEOTIDE SEQUENCE [LARGE SCALE GENOMIC DNA]</scope>
    <source>
        <strain evidence="2">cv. Tatra</strain>
        <tissue evidence="1">Young leaves</tissue>
    </source>
</reference>
<feature type="non-terminal residue" evidence="1">
    <location>
        <position position="1"/>
    </location>
</feature>
<evidence type="ECO:0000313" key="1">
    <source>
        <dbReference type="EMBL" id="PNX77809.1"/>
    </source>
</evidence>
<sequence length="178" mass="19719">EKLKTNFSKTSFTFPVVFASPPPPRSKVVLLPGLDNDVVIYYTSLRIVICSSTTFAPSAQSSDVFALPLTNVMSQSTTSSTGSSIPKLVWLILILIVNIVTPCQLRSHPWSHMNFDLFRFLRNMLRIGLQLLHPSKNDDLKRGVWADLGTVSGALAIGAVEHLLTHAHRLEVYIDFNA</sequence>
<accession>A0A2K3LGZ8</accession>